<dbReference type="PANTHER" id="PTHR13932:SF5">
    <property type="entry name" value="RADICAL S-ADENOSYL METHIONINE DOMAIN-CONTAINING PROTEIN 1, MITOCHONDRIAL"/>
    <property type="match status" value="1"/>
</dbReference>
<evidence type="ECO:0000259" key="2">
    <source>
        <dbReference type="PROSITE" id="PS51918"/>
    </source>
</evidence>
<feature type="region of interest" description="Disordered" evidence="1">
    <location>
        <begin position="126"/>
        <end position="145"/>
    </location>
</feature>
<dbReference type="GO" id="GO:0006779">
    <property type="term" value="P:porphyrin-containing compound biosynthetic process"/>
    <property type="evidence" value="ECO:0007669"/>
    <property type="project" value="TreeGrafter"/>
</dbReference>
<feature type="compositionally biased region" description="Basic and acidic residues" evidence="1">
    <location>
        <begin position="134"/>
        <end position="145"/>
    </location>
</feature>
<reference evidence="3" key="2">
    <citation type="submission" date="2021-04" db="EMBL/GenBank/DDBJ databases">
        <authorList>
            <person name="Gilroy R."/>
        </authorList>
    </citation>
    <scope>NUCLEOTIDE SEQUENCE</scope>
    <source>
        <strain evidence="3">ChiGjej1B1-98</strain>
    </source>
</reference>
<sequence>MVAKLPDGDPAPADGRLPPWAGADAESRDFGVYVHVPYCRVRCGYCDFNTYTAEEIGGTSRREYIEEALVELELARTRLAERDAARPVSTVFFGGGTPTLLPPEDLVRMLDGVRSTFGLGQDAEVTTEANPDSVDERDLAKLRDG</sequence>
<dbReference type="EMBL" id="DXDC01000014">
    <property type="protein sequence ID" value="HIY64773.1"/>
    <property type="molecule type" value="Genomic_DNA"/>
</dbReference>
<dbReference type="SFLD" id="SFLDS00029">
    <property type="entry name" value="Radical_SAM"/>
    <property type="match status" value="1"/>
</dbReference>
<dbReference type="AlphaFoldDB" id="A0A9D2C8I4"/>
<evidence type="ECO:0000256" key="1">
    <source>
        <dbReference type="SAM" id="MobiDB-lite"/>
    </source>
</evidence>
<name>A0A9D2C8I4_9MICO</name>
<dbReference type="InterPro" id="IPR034505">
    <property type="entry name" value="Coproporphyrinogen-III_oxidase"/>
</dbReference>
<reference evidence="3" key="1">
    <citation type="journal article" date="2021" name="PeerJ">
        <title>Extensive microbial diversity within the chicken gut microbiome revealed by metagenomics and culture.</title>
        <authorList>
            <person name="Gilroy R."/>
            <person name="Ravi A."/>
            <person name="Getino M."/>
            <person name="Pursley I."/>
            <person name="Horton D.L."/>
            <person name="Alikhan N.F."/>
            <person name="Baker D."/>
            <person name="Gharbi K."/>
            <person name="Hall N."/>
            <person name="Watson M."/>
            <person name="Adriaenssens E.M."/>
            <person name="Foster-Nyarko E."/>
            <person name="Jarju S."/>
            <person name="Secka A."/>
            <person name="Antonio M."/>
            <person name="Oren A."/>
            <person name="Chaudhuri R.R."/>
            <person name="La Ragione R."/>
            <person name="Hildebrand F."/>
            <person name="Pallen M.J."/>
        </authorList>
    </citation>
    <scope>NUCLEOTIDE SEQUENCE</scope>
    <source>
        <strain evidence="3">ChiGjej1B1-98</strain>
    </source>
</reference>
<gene>
    <name evidence="3" type="ORF">H9830_00675</name>
</gene>
<dbReference type="GO" id="GO:0005737">
    <property type="term" value="C:cytoplasm"/>
    <property type="evidence" value="ECO:0007669"/>
    <property type="project" value="TreeGrafter"/>
</dbReference>
<feature type="domain" description="Radical SAM core" evidence="2">
    <location>
        <begin position="24"/>
        <end position="145"/>
    </location>
</feature>
<dbReference type="PANTHER" id="PTHR13932">
    <property type="entry name" value="COPROPORPHYRINIGEN III OXIDASE"/>
    <property type="match status" value="1"/>
</dbReference>
<evidence type="ECO:0000313" key="3">
    <source>
        <dbReference type="EMBL" id="HIY64773.1"/>
    </source>
</evidence>
<dbReference type="Pfam" id="PF04055">
    <property type="entry name" value="Radical_SAM"/>
    <property type="match status" value="1"/>
</dbReference>
<dbReference type="PROSITE" id="PS51918">
    <property type="entry name" value="RADICAL_SAM"/>
    <property type="match status" value="1"/>
</dbReference>
<dbReference type="SUPFAM" id="SSF102114">
    <property type="entry name" value="Radical SAM enzymes"/>
    <property type="match status" value="1"/>
</dbReference>
<accession>A0A9D2C8I4</accession>
<proteinExistence type="predicted"/>
<dbReference type="InterPro" id="IPR007197">
    <property type="entry name" value="rSAM"/>
</dbReference>
<dbReference type="InterPro" id="IPR058240">
    <property type="entry name" value="rSAM_sf"/>
</dbReference>
<dbReference type="Proteomes" id="UP000824005">
    <property type="component" value="Unassembled WGS sequence"/>
</dbReference>
<feature type="region of interest" description="Disordered" evidence="1">
    <location>
        <begin position="1"/>
        <end position="20"/>
    </location>
</feature>
<evidence type="ECO:0000313" key="4">
    <source>
        <dbReference type="Proteomes" id="UP000824005"/>
    </source>
</evidence>
<protein>
    <submittedName>
        <fullName evidence="3">Radical SAM protein</fullName>
    </submittedName>
</protein>
<dbReference type="GO" id="GO:0003824">
    <property type="term" value="F:catalytic activity"/>
    <property type="evidence" value="ECO:0007669"/>
    <property type="project" value="InterPro"/>
</dbReference>
<feature type="non-terminal residue" evidence="3">
    <location>
        <position position="145"/>
    </location>
</feature>
<comment type="caution">
    <text evidence="3">The sequence shown here is derived from an EMBL/GenBank/DDBJ whole genome shotgun (WGS) entry which is preliminary data.</text>
</comment>
<organism evidence="3 4">
    <name type="scientific">Candidatus Agrococcus pullicola</name>
    <dbReference type="NCBI Taxonomy" id="2838429"/>
    <lineage>
        <taxon>Bacteria</taxon>
        <taxon>Bacillati</taxon>
        <taxon>Actinomycetota</taxon>
        <taxon>Actinomycetes</taxon>
        <taxon>Micrococcales</taxon>
        <taxon>Microbacteriaceae</taxon>
        <taxon>Agrococcus</taxon>
    </lineage>
</organism>
<dbReference type="GO" id="GO:0051539">
    <property type="term" value="F:4 iron, 4 sulfur cluster binding"/>
    <property type="evidence" value="ECO:0007669"/>
    <property type="project" value="TreeGrafter"/>
</dbReference>